<dbReference type="AlphaFoldDB" id="A0A4Y2C5X3"/>
<evidence type="ECO:0000313" key="2">
    <source>
        <dbReference type="EMBL" id="GBL99167.1"/>
    </source>
</evidence>
<proteinExistence type="predicted"/>
<sequence length="278" mass="32503">MNQNAAQMWQLAYMLPLIIGQSISSNCPYWDNYTALLEACSVIFSPCITLNMVDFLRVCIEEYLYSFQQLYDKTLTPKQHFLIHYPQLIIKFGPLIHFWSMRMEAKHQYFKSLVHAMHNFKNTSLSLARKHQLHQAYVLHGYSLLHNVEFGPATAVDGMNLPFLNLLDYDENLYVVPWTSIDGVKYISKKCFILSNCDATYEFMQVHTIISRKRNPLLICLKTKYVEKDSHTCAYLVELSNEFVVIDPVELDVKMVFHMHLVDSKTYILMKQAFISPY</sequence>
<keyword evidence="3" id="KW-1185">Reference proteome</keyword>
<accession>A0A4Y2C5X3</accession>
<gene>
    <name evidence="2" type="ORF">AVEN_4237_1</name>
</gene>
<evidence type="ECO:0000256" key="1">
    <source>
        <dbReference type="SAM" id="SignalP"/>
    </source>
</evidence>
<reference evidence="2 3" key="1">
    <citation type="journal article" date="2019" name="Sci. Rep.">
        <title>Orb-weaving spider Araneus ventricosus genome elucidates the spidroin gene catalogue.</title>
        <authorList>
            <person name="Kono N."/>
            <person name="Nakamura H."/>
            <person name="Ohtoshi R."/>
            <person name="Moran D.A.P."/>
            <person name="Shinohara A."/>
            <person name="Yoshida Y."/>
            <person name="Fujiwara M."/>
            <person name="Mori M."/>
            <person name="Tomita M."/>
            <person name="Arakawa K."/>
        </authorList>
    </citation>
    <scope>NUCLEOTIDE SEQUENCE [LARGE SCALE GENOMIC DNA]</scope>
</reference>
<evidence type="ECO:0000313" key="3">
    <source>
        <dbReference type="Proteomes" id="UP000499080"/>
    </source>
</evidence>
<feature type="chain" id="PRO_5021427600" evidence="1">
    <location>
        <begin position="21"/>
        <end position="278"/>
    </location>
</feature>
<name>A0A4Y2C5X3_ARAVE</name>
<keyword evidence="1" id="KW-0732">Signal</keyword>
<feature type="signal peptide" evidence="1">
    <location>
        <begin position="1"/>
        <end position="20"/>
    </location>
</feature>
<dbReference type="Proteomes" id="UP000499080">
    <property type="component" value="Unassembled WGS sequence"/>
</dbReference>
<organism evidence="2 3">
    <name type="scientific">Araneus ventricosus</name>
    <name type="common">Orbweaver spider</name>
    <name type="synonym">Epeira ventricosa</name>
    <dbReference type="NCBI Taxonomy" id="182803"/>
    <lineage>
        <taxon>Eukaryota</taxon>
        <taxon>Metazoa</taxon>
        <taxon>Ecdysozoa</taxon>
        <taxon>Arthropoda</taxon>
        <taxon>Chelicerata</taxon>
        <taxon>Arachnida</taxon>
        <taxon>Araneae</taxon>
        <taxon>Araneomorphae</taxon>
        <taxon>Entelegynae</taxon>
        <taxon>Araneoidea</taxon>
        <taxon>Araneidae</taxon>
        <taxon>Araneus</taxon>
    </lineage>
</organism>
<comment type="caution">
    <text evidence="2">The sequence shown here is derived from an EMBL/GenBank/DDBJ whole genome shotgun (WGS) entry which is preliminary data.</text>
</comment>
<protein>
    <submittedName>
        <fullName evidence="2">Uncharacterized protein</fullName>
    </submittedName>
</protein>
<dbReference type="OrthoDB" id="6503589at2759"/>
<dbReference type="EMBL" id="BGPR01161952">
    <property type="protein sequence ID" value="GBL99167.1"/>
    <property type="molecule type" value="Genomic_DNA"/>
</dbReference>